<dbReference type="PANTHER" id="PTHR43798:SF5">
    <property type="entry name" value="MONOACYLGLYCEROL LIPASE ABHD6"/>
    <property type="match status" value="1"/>
</dbReference>
<feature type="domain" description="AB hydrolase-1" evidence="1">
    <location>
        <begin position="56"/>
        <end position="261"/>
    </location>
</feature>
<comment type="caution">
    <text evidence="2">The sequence shown here is derived from an EMBL/GenBank/DDBJ whole genome shotgun (WGS) entry which is preliminary data.</text>
</comment>
<dbReference type="PANTHER" id="PTHR43798">
    <property type="entry name" value="MONOACYLGLYCEROL LIPASE"/>
    <property type="match status" value="1"/>
</dbReference>
<dbReference type="OrthoDB" id="9793083at2"/>
<accession>A0A4Q7ZBW9</accession>
<evidence type="ECO:0000313" key="3">
    <source>
        <dbReference type="Proteomes" id="UP000292423"/>
    </source>
</evidence>
<reference evidence="2 3" key="1">
    <citation type="submission" date="2019-02" db="EMBL/GenBank/DDBJ databases">
        <title>Genomic Encyclopedia of Type Strains, Phase IV (KMG-IV): sequencing the most valuable type-strain genomes for metagenomic binning, comparative biology and taxonomic classification.</title>
        <authorList>
            <person name="Goeker M."/>
        </authorList>
    </citation>
    <scope>NUCLEOTIDE SEQUENCE [LARGE SCALE GENOMIC DNA]</scope>
    <source>
        <strain evidence="2 3">DSM 105135</strain>
    </source>
</reference>
<dbReference type="GO" id="GO:0047372">
    <property type="term" value="F:monoacylglycerol lipase activity"/>
    <property type="evidence" value="ECO:0007669"/>
    <property type="project" value="TreeGrafter"/>
</dbReference>
<dbReference type="GO" id="GO:0046464">
    <property type="term" value="P:acylglycerol catabolic process"/>
    <property type="evidence" value="ECO:0007669"/>
    <property type="project" value="TreeGrafter"/>
</dbReference>
<dbReference type="InterPro" id="IPR029058">
    <property type="entry name" value="AB_hydrolase_fold"/>
</dbReference>
<dbReference type="Proteomes" id="UP000292423">
    <property type="component" value="Unassembled WGS sequence"/>
</dbReference>
<organism evidence="2 3">
    <name type="scientific">Fluviicoccus keumensis</name>
    <dbReference type="NCBI Taxonomy" id="1435465"/>
    <lineage>
        <taxon>Bacteria</taxon>
        <taxon>Pseudomonadati</taxon>
        <taxon>Pseudomonadota</taxon>
        <taxon>Gammaproteobacteria</taxon>
        <taxon>Moraxellales</taxon>
        <taxon>Moraxellaceae</taxon>
        <taxon>Fluviicoccus</taxon>
    </lineage>
</organism>
<dbReference type="Gene3D" id="3.40.50.1820">
    <property type="entry name" value="alpha/beta hydrolase"/>
    <property type="match status" value="1"/>
</dbReference>
<dbReference type="InterPro" id="IPR050266">
    <property type="entry name" value="AB_hydrolase_sf"/>
</dbReference>
<proteinExistence type="predicted"/>
<protein>
    <submittedName>
        <fullName evidence="2">Pimeloyl-ACP methyl ester carboxylesterase</fullName>
    </submittedName>
</protein>
<keyword evidence="3" id="KW-1185">Reference proteome</keyword>
<dbReference type="GO" id="GO:0016020">
    <property type="term" value="C:membrane"/>
    <property type="evidence" value="ECO:0007669"/>
    <property type="project" value="TreeGrafter"/>
</dbReference>
<sequence>MHRPASWRVQHVETSAGHLFVRRREGVGMPLILWPSIFFDHSLYLGLTEWLPNPMIMLDGPGHGRSHGSPDRLTLDLCAQAQEEVLRELNVPAAVAVGTSWGGLVAITHAMSNSGHRVKGLILANTPFGADPSPRWRTRLIVAMSRFIPGLKIFRQGIAKAFFSPSTALRHPEVLKNFLGQEDTFENPGLHAAIRSVLLERPSLLPALGKLDVPVLVIAGEDDSLYPLETLKQAATAIQGHRLEVIPATGHLSLAERPHECSTRIKKWLAEFFPVTAPAQA</sequence>
<name>A0A4Q7ZBW9_9GAMM</name>
<dbReference type="PRINTS" id="PR00111">
    <property type="entry name" value="ABHYDROLASE"/>
</dbReference>
<evidence type="ECO:0000259" key="1">
    <source>
        <dbReference type="Pfam" id="PF12697"/>
    </source>
</evidence>
<gene>
    <name evidence="2" type="ORF">EV700_0407</name>
</gene>
<dbReference type="Pfam" id="PF12697">
    <property type="entry name" value="Abhydrolase_6"/>
    <property type="match status" value="1"/>
</dbReference>
<dbReference type="InterPro" id="IPR000073">
    <property type="entry name" value="AB_hydrolase_1"/>
</dbReference>
<dbReference type="SUPFAM" id="SSF53474">
    <property type="entry name" value="alpha/beta-Hydrolases"/>
    <property type="match status" value="1"/>
</dbReference>
<dbReference type="EMBL" id="SHKX01000010">
    <property type="protein sequence ID" value="RZU47445.1"/>
    <property type="molecule type" value="Genomic_DNA"/>
</dbReference>
<evidence type="ECO:0000313" key="2">
    <source>
        <dbReference type="EMBL" id="RZU47445.1"/>
    </source>
</evidence>
<dbReference type="AlphaFoldDB" id="A0A4Q7ZBW9"/>